<organism evidence="1 2">
    <name type="scientific">Ambrosia artemisiifolia</name>
    <name type="common">Common ragweed</name>
    <dbReference type="NCBI Taxonomy" id="4212"/>
    <lineage>
        <taxon>Eukaryota</taxon>
        <taxon>Viridiplantae</taxon>
        <taxon>Streptophyta</taxon>
        <taxon>Embryophyta</taxon>
        <taxon>Tracheophyta</taxon>
        <taxon>Spermatophyta</taxon>
        <taxon>Magnoliopsida</taxon>
        <taxon>eudicotyledons</taxon>
        <taxon>Gunneridae</taxon>
        <taxon>Pentapetalae</taxon>
        <taxon>asterids</taxon>
        <taxon>campanulids</taxon>
        <taxon>Asterales</taxon>
        <taxon>Asteraceae</taxon>
        <taxon>Asteroideae</taxon>
        <taxon>Heliantheae alliance</taxon>
        <taxon>Heliantheae</taxon>
        <taxon>Ambrosia</taxon>
    </lineage>
</organism>
<sequence length="95" mass="10424">VSSKHTIQSTPHYPPPSSLSLSLIQDLGFPSPSYSFTAIQDLELGSGSIYFEVLADRTPNAHLWSKVLQDWEGVIVFMKTSGAIGERFIKASNIN</sequence>
<feature type="non-terminal residue" evidence="1">
    <location>
        <position position="95"/>
    </location>
</feature>
<evidence type="ECO:0000313" key="2">
    <source>
        <dbReference type="Proteomes" id="UP001206925"/>
    </source>
</evidence>
<protein>
    <submittedName>
        <fullName evidence="1">Uncharacterized protein</fullName>
    </submittedName>
</protein>
<dbReference type="Proteomes" id="UP001206925">
    <property type="component" value="Unassembled WGS sequence"/>
</dbReference>
<comment type="caution">
    <text evidence="1">The sequence shown here is derived from an EMBL/GenBank/DDBJ whole genome shotgun (WGS) entry which is preliminary data.</text>
</comment>
<accession>A0AAD5BKG1</accession>
<reference evidence="1" key="1">
    <citation type="submission" date="2022-06" db="EMBL/GenBank/DDBJ databases">
        <title>Uncovering the hologenomic basis of an extraordinary plant invasion.</title>
        <authorList>
            <person name="Bieker V.C."/>
            <person name="Martin M.D."/>
            <person name="Gilbert T."/>
            <person name="Hodgins K."/>
            <person name="Battlay P."/>
            <person name="Petersen B."/>
            <person name="Wilson J."/>
        </authorList>
    </citation>
    <scope>NUCLEOTIDE SEQUENCE</scope>
    <source>
        <strain evidence="1">AA19_3_7</strain>
        <tissue evidence="1">Leaf</tissue>
    </source>
</reference>
<keyword evidence="2" id="KW-1185">Reference proteome</keyword>
<dbReference type="EMBL" id="JAMZMK010012185">
    <property type="protein sequence ID" value="KAI7724574.1"/>
    <property type="molecule type" value="Genomic_DNA"/>
</dbReference>
<dbReference type="AlphaFoldDB" id="A0AAD5BKG1"/>
<feature type="non-terminal residue" evidence="1">
    <location>
        <position position="1"/>
    </location>
</feature>
<evidence type="ECO:0000313" key="1">
    <source>
        <dbReference type="EMBL" id="KAI7724574.1"/>
    </source>
</evidence>
<proteinExistence type="predicted"/>
<gene>
    <name evidence="1" type="ORF">M8C21_012845</name>
</gene>
<name>A0AAD5BKG1_AMBAR</name>